<evidence type="ECO:0000313" key="2">
    <source>
        <dbReference type="Proteomes" id="UP001229421"/>
    </source>
</evidence>
<protein>
    <submittedName>
        <fullName evidence="1">Uncharacterized protein</fullName>
    </submittedName>
</protein>
<accession>A0AAD8PBP3</accession>
<proteinExistence type="predicted"/>
<gene>
    <name evidence="1" type="ORF">QVD17_06915</name>
</gene>
<dbReference type="AlphaFoldDB" id="A0AAD8PBP3"/>
<dbReference type="EMBL" id="JAUHHV010000001">
    <property type="protein sequence ID" value="KAK1441078.1"/>
    <property type="molecule type" value="Genomic_DNA"/>
</dbReference>
<reference evidence="1" key="1">
    <citation type="journal article" date="2023" name="bioRxiv">
        <title>Improved chromosome-level genome assembly for marigold (Tagetes erecta).</title>
        <authorList>
            <person name="Jiang F."/>
            <person name="Yuan L."/>
            <person name="Wang S."/>
            <person name="Wang H."/>
            <person name="Xu D."/>
            <person name="Wang A."/>
            <person name="Fan W."/>
        </authorList>
    </citation>
    <scope>NUCLEOTIDE SEQUENCE</scope>
    <source>
        <strain evidence="1">WSJ</strain>
        <tissue evidence="1">Leaf</tissue>
    </source>
</reference>
<sequence>MQFNQASLDEERFLKQKAKIHWLAVGDSNNSYFHNSLKCKTHCNRVDRVTDANGLLHEGGDVPMAFVNHFEQFLGADYSVSMPVSPDLFVNRLEEDAAVNMIRPVSELRPVVKPFFWSTLGDGSNTYAWFDTWCNLGSLDTYLSPRMIANGGYDIKTKGMS</sequence>
<name>A0AAD8PBP3_TARER</name>
<comment type="caution">
    <text evidence="1">The sequence shown here is derived from an EMBL/GenBank/DDBJ whole genome shotgun (WGS) entry which is preliminary data.</text>
</comment>
<dbReference type="Proteomes" id="UP001229421">
    <property type="component" value="Unassembled WGS sequence"/>
</dbReference>
<evidence type="ECO:0000313" key="1">
    <source>
        <dbReference type="EMBL" id="KAK1441078.1"/>
    </source>
</evidence>
<organism evidence="1 2">
    <name type="scientific">Tagetes erecta</name>
    <name type="common">African marigold</name>
    <dbReference type="NCBI Taxonomy" id="13708"/>
    <lineage>
        <taxon>Eukaryota</taxon>
        <taxon>Viridiplantae</taxon>
        <taxon>Streptophyta</taxon>
        <taxon>Embryophyta</taxon>
        <taxon>Tracheophyta</taxon>
        <taxon>Spermatophyta</taxon>
        <taxon>Magnoliopsida</taxon>
        <taxon>eudicotyledons</taxon>
        <taxon>Gunneridae</taxon>
        <taxon>Pentapetalae</taxon>
        <taxon>asterids</taxon>
        <taxon>campanulids</taxon>
        <taxon>Asterales</taxon>
        <taxon>Asteraceae</taxon>
        <taxon>Asteroideae</taxon>
        <taxon>Heliantheae alliance</taxon>
        <taxon>Tageteae</taxon>
        <taxon>Tagetes</taxon>
    </lineage>
</organism>
<keyword evidence="2" id="KW-1185">Reference proteome</keyword>